<dbReference type="EMBL" id="JARKHS020002333">
    <property type="protein sequence ID" value="KAK8786850.1"/>
    <property type="molecule type" value="Genomic_DNA"/>
</dbReference>
<feature type="chain" id="PRO_5042834698" description="Secreted protein" evidence="1">
    <location>
        <begin position="19"/>
        <end position="116"/>
    </location>
</feature>
<organism evidence="2 3">
    <name type="scientific">Amblyomma americanum</name>
    <name type="common">Lone star tick</name>
    <dbReference type="NCBI Taxonomy" id="6943"/>
    <lineage>
        <taxon>Eukaryota</taxon>
        <taxon>Metazoa</taxon>
        <taxon>Ecdysozoa</taxon>
        <taxon>Arthropoda</taxon>
        <taxon>Chelicerata</taxon>
        <taxon>Arachnida</taxon>
        <taxon>Acari</taxon>
        <taxon>Parasitiformes</taxon>
        <taxon>Ixodida</taxon>
        <taxon>Ixodoidea</taxon>
        <taxon>Ixodidae</taxon>
        <taxon>Amblyomminae</taxon>
        <taxon>Amblyomma</taxon>
    </lineage>
</organism>
<keyword evidence="1" id="KW-0732">Signal</keyword>
<evidence type="ECO:0008006" key="4">
    <source>
        <dbReference type="Google" id="ProtNLM"/>
    </source>
</evidence>
<feature type="signal peptide" evidence="1">
    <location>
        <begin position="1"/>
        <end position="18"/>
    </location>
</feature>
<keyword evidence="3" id="KW-1185">Reference proteome</keyword>
<gene>
    <name evidence="2" type="ORF">V5799_023371</name>
</gene>
<protein>
    <recommendedName>
        <fullName evidence="4">Secreted protein</fullName>
    </recommendedName>
</protein>
<dbReference type="Proteomes" id="UP001321473">
    <property type="component" value="Unassembled WGS sequence"/>
</dbReference>
<evidence type="ECO:0000313" key="2">
    <source>
        <dbReference type="EMBL" id="KAK8786850.1"/>
    </source>
</evidence>
<dbReference type="AlphaFoldDB" id="A0AAQ4FI44"/>
<reference evidence="2 3" key="1">
    <citation type="journal article" date="2023" name="Arcadia Sci">
        <title>De novo assembly of a long-read Amblyomma americanum tick genome.</title>
        <authorList>
            <person name="Chou S."/>
            <person name="Poskanzer K.E."/>
            <person name="Rollins M."/>
            <person name="Thuy-Boun P.S."/>
        </authorList>
    </citation>
    <scope>NUCLEOTIDE SEQUENCE [LARGE SCALE GENOMIC DNA]</scope>
    <source>
        <strain evidence="2">F_SG_1</strain>
        <tissue evidence="2">Salivary glands</tissue>
    </source>
</reference>
<proteinExistence type="predicted"/>
<comment type="caution">
    <text evidence="2">The sequence shown here is derived from an EMBL/GenBank/DDBJ whole genome shotgun (WGS) entry which is preliminary data.</text>
</comment>
<sequence>MKTSLWLTLLSLIAIAYGAAITPQVSHQKPVLSKEDESALVLKAGKSLESVGRLLQGDAALTKEDQEQALEVLKALTTGESALSDEDAEYILPIIVRGVVQGAIAHGVHKWLNKRG</sequence>
<evidence type="ECO:0000256" key="1">
    <source>
        <dbReference type="SAM" id="SignalP"/>
    </source>
</evidence>
<evidence type="ECO:0000313" key="3">
    <source>
        <dbReference type="Proteomes" id="UP001321473"/>
    </source>
</evidence>
<accession>A0AAQ4FI44</accession>
<name>A0AAQ4FI44_AMBAM</name>